<proteinExistence type="predicted"/>
<keyword evidence="3" id="KW-1185">Reference proteome</keyword>
<name>A0AAN8WQI5_HALRR</name>
<evidence type="ECO:0000313" key="2">
    <source>
        <dbReference type="EMBL" id="KAK7070317.1"/>
    </source>
</evidence>
<reference evidence="2 3" key="1">
    <citation type="submission" date="2023-11" db="EMBL/GenBank/DDBJ databases">
        <title>Halocaridina rubra genome assembly.</title>
        <authorList>
            <person name="Smith C."/>
        </authorList>
    </citation>
    <scope>NUCLEOTIDE SEQUENCE [LARGE SCALE GENOMIC DNA]</scope>
    <source>
        <strain evidence="2">EP-1</strain>
        <tissue evidence="2">Whole</tissue>
    </source>
</reference>
<protein>
    <submittedName>
        <fullName evidence="2">Uncharacterized protein</fullName>
    </submittedName>
</protein>
<dbReference type="AlphaFoldDB" id="A0AAN8WQI5"/>
<feature type="compositionally biased region" description="Acidic residues" evidence="1">
    <location>
        <begin position="119"/>
        <end position="128"/>
    </location>
</feature>
<organism evidence="2 3">
    <name type="scientific">Halocaridina rubra</name>
    <name type="common">Hawaiian red shrimp</name>
    <dbReference type="NCBI Taxonomy" id="373956"/>
    <lineage>
        <taxon>Eukaryota</taxon>
        <taxon>Metazoa</taxon>
        <taxon>Ecdysozoa</taxon>
        <taxon>Arthropoda</taxon>
        <taxon>Crustacea</taxon>
        <taxon>Multicrustacea</taxon>
        <taxon>Malacostraca</taxon>
        <taxon>Eumalacostraca</taxon>
        <taxon>Eucarida</taxon>
        <taxon>Decapoda</taxon>
        <taxon>Pleocyemata</taxon>
        <taxon>Caridea</taxon>
        <taxon>Atyoidea</taxon>
        <taxon>Atyidae</taxon>
        <taxon>Halocaridina</taxon>
    </lineage>
</organism>
<feature type="region of interest" description="Disordered" evidence="1">
    <location>
        <begin position="85"/>
        <end position="167"/>
    </location>
</feature>
<dbReference type="EMBL" id="JAXCGZ010015427">
    <property type="protein sequence ID" value="KAK7070317.1"/>
    <property type="molecule type" value="Genomic_DNA"/>
</dbReference>
<sequence length="167" mass="18201">METRRKARLRDLALKQEGILRGENEVQILGKNVQVLSLENGVRSNQLASLPEDIAVTDPQTLSGDSSESRLDHLNLTYDIEVDGEGRRIKKLGKGGGPGKGAWGSETEEGSTEFGGTADGEDTGLTDDNDGKQRRRKGSKSQQKEESNEQVSQGEELKSWFTGISIN</sequence>
<dbReference type="Proteomes" id="UP001381693">
    <property type="component" value="Unassembled WGS sequence"/>
</dbReference>
<comment type="caution">
    <text evidence="2">The sequence shown here is derived from an EMBL/GenBank/DDBJ whole genome shotgun (WGS) entry which is preliminary data.</text>
</comment>
<gene>
    <name evidence="2" type="ORF">SK128_025895</name>
</gene>
<accession>A0AAN8WQI5</accession>
<evidence type="ECO:0000256" key="1">
    <source>
        <dbReference type="SAM" id="MobiDB-lite"/>
    </source>
</evidence>
<evidence type="ECO:0000313" key="3">
    <source>
        <dbReference type="Proteomes" id="UP001381693"/>
    </source>
</evidence>